<feature type="region of interest" description="Disordered" evidence="5">
    <location>
        <begin position="226"/>
        <end position="258"/>
    </location>
</feature>
<evidence type="ECO:0000256" key="1">
    <source>
        <dbReference type="ARBA" id="ARBA00005820"/>
    </source>
</evidence>
<proteinExistence type="inferred from homology"/>
<dbReference type="PROSITE" id="PS51755">
    <property type="entry name" value="OMPR_PHOB"/>
    <property type="match status" value="1"/>
</dbReference>
<gene>
    <name evidence="7" type="ORF">GCM10009839_13080</name>
</gene>
<dbReference type="Pfam" id="PF13176">
    <property type="entry name" value="TPR_7"/>
    <property type="match status" value="1"/>
</dbReference>
<feature type="domain" description="OmpR/PhoB-type" evidence="6">
    <location>
        <begin position="1"/>
        <end position="93"/>
    </location>
</feature>
<dbReference type="Gene3D" id="3.40.50.300">
    <property type="entry name" value="P-loop containing nucleotide triphosphate hydrolases"/>
    <property type="match status" value="1"/>
</dbReference>
<comment type="caution">
    <text evidence="7">The sequence shown here is derived from an EMBL/GenBank/DDBJ whole genome shotgun (WGS) entry which is preliminary data.</text>
</comment>
<dbReference type="SMART" id="SM00862">
    <property type="entry name" value="Trans_reg_C"/>
    <property type="match status" value="1"/>
</dbReference>
<accession>A0ABP5F8T3</accession>
<dbReference type="Gene3D" id="1.25.40.10">
    <property type="entry name" value="Tetratricopeptide repeat domain"/>
    <property type="match status" value="3"/>
</dbReference>
<dbReference type="InterPro" id="IPR036388">
    <property type="entry name" value="WH-like_DNA-bd_sf"/>
</dbReference>
<dbReference type="InterPro" id="IPR019734">
    <property type="entry name" value="TPR_rpt"/>
</dbReference>
<dbReference type="SMART" id="SM00028">
    <property type="entry name" value="TPR"/>
    <property type="match status" value="9"/>
</dbReference>
<dbReference type="InterPro" id="IPR027417">
    <property type="entry name" value="P-loop_NTPase"/>
</dbReference>
<keyword evidence="2 4" id="KW-0238">DNA-binding</keyword>
<dbReference type="SUPFAM" id="SSF46894">
    <property type="entry name" value="C-terminal effector domain of the bipartite response regulators"/>
    <property type="match status" value="1"/>
</dbReference>
<keyword evidence="8" id="KW-1185">Reference proteome</keyword>
<keyword evidence="3" id="KW-0802">TPR repeat</keyword>
<feature type="repeat" description="TPR" evidence="3">
    <location>
        <begin position="714"/>
        <end position="747"/>
    </location>
</feature>
<evidence type="ECO:0000259" key="6">
    <source>
        <dbReference type="PROSITE" id="PS51755"/>
    </source>
</evidence>
<dbReference type="InterPro" id="IPR005158">
    <property type="entry name" value="BTAD"/>
</dbReference>
<dbReference type="PANTHER" id="PTHR47691:SF3">
    <property type="entry name" value="HTH-TYPE TRANSCRIPTIONAL REGULATOR RV0890C-RELATED"/>
    <property type="match status" value="1"/>
</dbReference>
<dbReference type="InterPro" id="IPR016032">
    <property type="entry name" value="Sig_transdc_resp-reg_C-effctor"/>
</dbReference>
<dbReference type="InterPro" id="IPR001867">
    <property type="entry name" value="OmpR/PhoB-type_DNA-bd"/>
</dbReference>
<dbReference type="InterPro" id="IPR011990">
    <property type="entry name" value="TPR-like_helical_dom_sf"/>
</dbReference>
<sequence length="1047" mass="112182">MDFQLLGEFRAMCDGAELDLGGRRRRAVLAVLLLNAGRTVSRQQIAEWAWPGDPPDSSGNLIANYVSTLRQGLRPAESSIRLVARPPGFAAEVELDLVDAHRFAGLVRRARADLDGREPQAAIAGLRQALGLWRGTALYGLETPYLEQRRAELENARRSATLLLARTYLDQGEPDLAVDLLRALLAEDSGSEPFATLLVQALTAAGDGTAAADLAMQTIRTLRREGREPGQALKQAQSDALSGHAAGGASTVRRTPRAAVSRLKQLPLDTRAFTGREHELAQLLDLAESSESDGPPSTVVISAIDGMGGVGKTALALHAAHTLAHQFPDGQLFADLQGVHERTPREPGDVLADFLHAFGLPPGGIPAETSARAAVFRDQLAGTRTLVVLDNAGSEEQIRPLLPGTGGCLVLITSRRRLKGLDDAYPLNLDVLPTVDAVALFRSVATPGRAPAGDPRLEEIVELCGHLPLALRIAGALLRSRRTWNLQHLAARLQASGANLTGFSDGDRDLVSVFDLSYQALASDRQDLFRYLGLAPGPDIDTYAAAALLGTDLATADAILQDLTDHNLLTEISPGRFRLHDLLRRYAVTIAGTVDPADAREAALDRLLNYYAHTARIASEPIGRLPQPASVSPAPAHAPDLSDADAARAWLRTERPNLDAAWDYAHTSHLDHHTVALAAGLAECLRHHGPRPRALRIHQAAETVARTGSPGAHANALTDLGRGQRAAGDYPGAVETLERALRIHRQIGNGLGEAVALNEFGAVQLLTGDYLGAATAFEPALEIFRRIGSRLGEATALSSLGQVRFKTGDLPGATDAQEQALEIYRQLGNSYGEGAALTSLGEVRCVSGDLPGAADALEQGLESFRQLENRNGEAIVLTGLGEVRSLLGDCPGGTNALEQALEIYRQLGSRHGEAAVLNNLGRVRYLARDYPGAAEVQERALQLYREIGSCGDESWALNSYAATVAALGHRDRALTFYQRAMTISRELNQPDEEAIALEGIAAHHAAMGESAQEREYLNEALEIYRRLGMMSTDCERVQGLLSKLGRK</sequence>
<comment type="similarity">
    <text evidence="1">Belongs to the AfsR/DnrI/RedD regulatory family.</text>
</comment>
<protein>
    <submittedName>
        <fullName evidence="7">BTAD domain-containing putative transcriptional regulator</fullName>
    </submittedName>
</protein>
<evidence type="ECO:0000256" key="4">
    <source>
        <dbReference type="PROSITE-ProRule" id="PRU01091"/>
    </source>
</evidence>
<reference evidence="8" key="1">
    <citation type="journal article" date="2019" name="Int. J. Syst. Evol. Microbiol.">
        <title>The Global Catalogue of Microorganisms (GCM) 10K type strain sequencing project: providing services to taxonomists for standard genome sequencing and annotation.</title>
        <authorList>
            <consortium name="The Broad Institute Genomics Platform"/>
            <consortium name="The Broad Institute Genome Sequencing Center for Infectious Disease"/>
            <person name="Wu L."/>
            <person name="Ma J."/>
        </authorList>
    </citation>
    <scope>NUCLEOTIDE SEQUENCE [LARGE SCALE GENOMIC DNA]</scope>
    <source>
        <strain evidence="8">JCM 16014</strain>
    </source>
</reference>
<evidence type="ECO:0000313" key="7">
    <source>
        <dbReference type="EMBL" id="GAA2018289.1"/>
    </source>
</evidence>
<dbReference type="Pfam" id="PF13424">
    <property type="entry name" value="TPR_12"/>
    <property type="match status" value="3"/>
</dbReference>
<evidence type="ECO:0000256" key="3">
    <source>
        <dbReference type="PROSITE-ProRule" id="PRU00339"/>
    </source>
</evidence>
<feature type="DNA-binding region" description="OmpR/PhoB-type" evidence="4">
    <location>
        <begin position="1"/>
        <end position="93"/>
    </location>
</feature>
<dbReference type="Proteomes" id="UP001500751">
    <property type="component" value="Unassembled WGS sequence"/>
</dbReference>
<dbReference type="SMART" id="SM01043">
    <property type="entry name" value="BTAD"/>
    <property type="match status" value="1"/>
</dbReference>
<name>A0ABP5F8T3_9ACTN</name>
<dbReference type="SUPFAM" id="SSF52540">
    <property type="entry name" value="P-loop containing nucleoside triphosphate hydrolases"/>
    <property type="match status" value="1"/>
</dbReference>
<dbReference type="Pfam" id="PF03704">
    <property type="entry name" value="BTAD"/>
    <property type="match status" value="1"/>
</dbReference>
<dbReference type="PROSITE" id="PS50005">
    <property type="entry name" value="TPR"/>
    <property type="match status" value="1"/>
</dbReference>
<evidence type="ECO:0000256" key="5">
    <source>
        <dbReference type="SAM" id="MobiDB-lite"/>
    </source>
</evidence>
<dbReference type="PANTHER" id="PTHR47691">
    <property type="entry name" value="REGULATOR-RELATED"/>
    <property type="match status" value="1"/>
</dbReference>
<evidence type="ECO:0000313" key="8">
    <source>
        <dbReference type="Proteomes" id="UP001500751"/>
    </source>
</evidence>
<evidence type="ECO:0000256" key="2">
    <source>
        <dbReference type="ARBA" id="ARBA00023125"/>
    </source>
</evidence>
<dbReference type="EMBL" id="BAAAQN010000005">
    <property type="protein sequence ID" value="GAA2018289.1"/>
    <property type="molecule type" value="Genomic_DNA"/>
</dbReference>
<organism evidence="7 8">
    <name type="scientific">Catenulispora yoronensis</name>
    <dbReference type="NCBI Taxonomy" id="450799"/>
    <lineage>
        <taxon>Bacteria</taxon>
        <taxon>Bacillati</taxon>
        <taxon>Actinomycetota</taxon>
        <taxon>Actinomycetes</taxon>
        <taxon>Catenulisporales</taxon>
        <taxon>Catenulisporaceae</taxon>
        <taxon>Catenulispora</taxon>
    </lineage>
</organism>
<dbReference type="Pfam" id="PF00486">
    <property type="entry name" value="Trans_reg_C"/>
    <property type="match status" value="1"/>
</dbReference>
<dbReference type="RefSeq" id="WP_344664581.1">
    <property type="nucleotide sequence ID" value="NZ_BAAAQN010000005.1"/>
</dbReference>
<dbReference type="Gene3D" id="1.10.10.10">
    <property type="entry name" value="Winged helix-like DNA-binding domain superfamily/Winged helix DNA-binding domain"/>
    <property type="match status" value="2"/>
</dbReference>
<dbReference type="SUPFAM" id="SSF48452">
    <property type="entry name" value="TPR-like"/>
    <property type="match status" value="3"/>
</dbReference>
<dbReference type="PRINTS" id="PR00364">
    <property type="entry name" value="DISEASERSIST"/>
</dbReference>